<protein>
    <submittedName>
        <fullName evidence="2">Uncharacterized protein</fullName>
    </submittedName>
</protein>
<reference evidence="2" key="1">
    <citation type="submission" date="2022-04" db="EMBL/GenBank/DDBJ databases">
        <title>Xanthomonas prunicola pv. tritici, a pathogen causing a previously unreported foliar disease of wheat.</title>
        <authorList>
            <person name="Clavijo F."/>
            <person name="Curland R.D."/>
            <person name="Dill-Macky R."/>
            <person name="Pereyra S."/>
            <person name="Roman-Reyna V."/>
            <person name="Siri M.I."/>
        </authorList>
    </citation>
    <scope>NUCLEOTIDE SEQUENCE</scope>
    <source>
        <strain evidence="2">CIX249</strain>
    </source>
</reference>
<dbReference type="AlphaFoldDB" id="A0A9Q9J232"/>
<dbReference type="RefSeq" id="WP_252165171.1">
    <property type="nucleotide sequence ID" value="NZ_CP094827.1"/>
</dbReference>
<sequence length="95" mass="10764">MKKSSFTDSRVIALLRQAEVDTPELELCREHSIGDPQNLSCTISVTNAPRNWRASDGIKQTPVRLRLQFQLSQSRNQQPQPAQKLPEPQKPEPAM</sequence>
<feature type="compositionally biased region" description="Polar residues" evidence="1">
    <location>
        <begin position="70"/>
        <end position="81"/>
    </location>
</feature>
<accession>A0A9Q9J232</accession>
<evidence type="ECO:0000313" key="2">
    <source>
        <dbReference type="EMBL" id="UXA67712.1"/>
    </source>
</evidence>
<gene>
    <name evidence="2" type="ORF">M0D43_16430</name>
</gene>
<dbReference type="Proteomes" id="UP001058381">
    <property type="component" value="Chromosome"/>
</dbReference>
<name>A0A9Q9J232_9XANT</name>
<dbReference type="EMBL" id="CP096142">
    <property type="protein sequence ID" value="UXA67712.1"/>
    <property type="molecule type" value="Genomic_DNA"/>
</dbReference>
<proteinExistence type="predicted"/>
<feature type="region of interest" description="Disordered" evidence="1">
    <location>
        <begin position="70"/>
        <end position="95"/>
    </location>
</feature>
<evidence type="ECO:0000256" key="1">
    <source>
        <dbReference type="SAM" id="MobiDB-lite"/>
    </source>
</evidence>
<dbReference type="GeneID" id="75152973"/>
<organism evidence="2 3">
    <name type="scientific">Xanthomonas prunicola</name>
    <dbReference type="NCBI Taxonomy" id="2053930"/>
    <lineage>
        <taxon>Bacteria</taxon>
        <taxon>Pseudomonadati</taxon>
        <taxon>Pseudomonadota</taxon>
        <taxon>Gammaproteobacteria</taxon>
        <taxon>Lysobacterales</taxon>
        <taxon>Lysobacteraceae</taxon>
        <taxon>Xanthomonas</taxon>
    </lineage>
</organism>
<evidence type="ECO:0000313" key="3">
    <source>
        <dbReference type="Proteomes" id="UP001058381"/>
    </source>
</evidence>